<dbReference type="EC" id="3.2.1.21" evidence="4"/>
<evidence type="ECO:0000256" key="1">
    <source>
        <dbReference type="ARBA" id="ARBA00000448"/>
    </source>
</evidence>
<dbReference type="GO" id="GO:0008422">
    <property type="term" value="F:beta-glucosidase activity"/>
    <property type="evidence" value="ECO:0007669"/>
    <property type="project" value="UniProtKB-EC"/>
</dbReference>
<dbReference type="Proteomes" id="UP000053732">
    <property type="component" value="Unassembled WGS sequence"/>
</dbReference>
<keyword evidence="12" id="KW-1185">Reference proteome</keyword>
<comment type="catalytic activity">
    <reaction evidence="1">
        <text>Hydrolysis of terminal, non-reducing beta-D-glucosyl residues with release of beta-D-glucose.</text>
        <dbReference type="EC" id="3.2.1.21"/>
    </reaction>
</comment>
<evidence type="ECO:0000313" key="12">
    <source>
        <dbReference type="Proteomes" id="UP000053732"/>
    </source>
</evidence>
<dbReference type="PANTHER" id="PTHR42715">
    <property type="entry name" value="BETA-GLUCOSIDASE"/>
    <property type="match status" value="1"/>
</dbReference>
<keyword evidence="5 11" id="KW-0378">Hydrolase</keyword>
<dbReference type="PANTHER" id="PTHR42715:SF10">
    <property type="entry name" value="BETA-GLUCOSIDASE"/>
    <property type="match status" value="1"/>
</dbReference>
<keyword evidence="10" id="KW-0624">Polysaccharide degradation</keyword>
<evidence type="ECO:0000256" key="10">
    <source>
        <dbReference type="ARBA" id="ARBA00023326"/>
    </source>
</evidence>
<evidence type="ECO:0000256" key="4">
    <source>
        <dbReference type="ARBA" id="ARBA00012744"/>
    </source>
</evidence>
<keyword evidence="9" id="KW-0326">Glycosidase</keyword>
<evidence type="ECO:0000256" key="2">
    <source>
        <dbReference type="ARBA" id="ARBA00004987"/>
    </source>
</evidence>
<keyword evidence="6" id="KW-0136">Cellulose degradation</keyword>
<protein>
    <recommendedName>
        <fullName evidence="4">beta-glucosidase</fullName>
        <ecNumber evidence="4">3.2.1.21</ecNumber>
    </recommendedName>
</protein>
<evidence type="ECO:0000256" key="9">
    <source>
        <dbReference type="ARBA" id="ARBA00023295"/>
    </source>
</evidence>
<gene>
    <name evidence="11" type="ORF">PCAMFM013_S005g000137</name>
</gene>
<dbReference type="STRING" id="1429867.A0A0G4P3Y5"/>
<dbReference type="EMBL" id="HG793138">
    <property type="protein sequence ID" value="CRL20973.1"/>
    <property type="molecule type" value="Genomic_DNA"/>
</dbReference>
<dbReference type="SUPFAM" id="SSF51445">
    <property type="entry name" value="(Trans)glycosidases"/>
    <property type="match status" value="1"/>
</dbReference>
<comment type="similarity">
    <text evidence="3">Belongs to the glycosyl hydrolase 3 family.</text>
</comment>
<evidence type="ECO:0000256" key="7">
    <source>
        <dbReference type="ARBA" id="ARBA00023180"/>
    </source>
</evidence>
<proteinExistence type="inferred from homology"/>
<reference evidence="11 12" key="1">
    <citation type="journal article" date="2014" name="Nat. Commun.">
        <title>Multiple recent horizontal transfers of a large genomic region in cheese making fungi.</title>
        <authorList>
            <person name="Cheeseman K."/>
            <person name="Ropars J."/>
            <person name="Renault P."/>
            <person name="Dupont J."/>
            <person name="Gouzy J."/>
            <person name="Branca A."/>
            <person name="Abraham A.L."/>
            <person name="Ceppi M."/>
            <person name="Conseiller E."/>
            <person name="Debuchy R."/>
            <person name="Malagnac F."/>
            <person name="Goarin A."/>
            <person name="Silar P."/>
            <person name="Lacoste S."/>
            <person name="Sallet E."/>
            <person name="Bensimon A."/>
            <person name="Giraud T."/>
            <person name="Brygoo Y."/>
        </authorList>
    </citation>
    <scope>NUCLEOTIDE SEQUENCE [LARGE SCALE GENOMIC DNA]</scope>
    <source>
        <strain evidence="12">FM 013</strain>
    </source>
</reference>
<dbReference type="InterPro" id="IPR017853">
    <property type="entry name" value="GH"/>
</dbReference>
<dbReference type="GO" id="GO:0030245">
    <property type="term" value="P:cellulose catabolic process"/>
    <property type="evidence" value="ECO:0007669"/>
    <property type="project" value="UniProtKB-KW"/>
</dbReference>
<evidence type="ECO:0000256" key="5">
    <source>
        <dbReference type="ARBA" id="ARBA00022801"/>
    </source>
</evidence>
<dbReference type="AlphaFoldDB" id="A0A0G4P3Y5"/>
<evidence type="ECO:0000313" key="11">
    <source>
        <dbReference type="EMBL" id="CRL20973.1"/>
    </source>
</evidence>
<dbReference type="Gene3D" id="3.20.20.300">
    <property type="entry name" value="Glycoside hydrolase, family 3, N-terminal domain"/>
    <property type="match status" value="1"/>
</dbReference>
<keyword evidence="8" id="KW-0119">Carbohydrate metabolism</keyword>
<dbReference type="InterPro" id="IPR050288">
    <property type="entry name" value="Cellulose_deg_GH3"/>
</dbReference>
<organism evidence="11 12">
    <name type="scientific">Penicillium camemberti (strain FM 013)</name>
    <dbReference type="NCBI Taxonomy" id="1429867"/>
    <lineage>
        <taxon>Eukaryota</taxon>
        <taxon>Fungi</taxon>
        <taxon>Dikarya</taxon>
        <taxon>Ascomycota</taxon>
        <taxon>Pezizomycotina</taxon>
        <taxon>Eurotiomycetes</taxon>
        <taxon>Eurotiomycetidae</taxon>
        <taxon>Eurotiales</taxon>
        <taxon>Aspergillaceae</taxon>
        <taxon>Penicillium</taxon>
    </lineage>
</organism>
<evidence type="ECO:0000256" key="8">
    <source>
        <dbReference type="ARBA" id="ARBA00023277"/>
    </source>
</evidence>
<name>A0A0G4P3Y5_PENC3</name>
<evidence type="ECO:0000256" key="3">
    <source>
        <dbReference type="ARBA" id="ARBA00005336"/>
    </source>
</evidence>
<accession>A0A0G4P3Y5</accession>
<evidence type="ECO:0000256" key="6">
    <source>
        <dbReference type="ARBA" id="ARBA00023001"/>
    </source>
</evidence>
<keyword evidence="7" id="KW-0325">Glycoprotein</keyword>
<comment type="pathway">
    <text evidence="2">Glycan metabolism; cellulose degradation.</text>
</comment>
<sequence length="312" mass="34382">MATTRVRTKRILQAPLPPLNVGSSKTTSSAFHGLEYVGTLSQWPNFKSQVEAFYNAQAFARSATAAVSPGLHNVDPEIVCVGDEHGLQGRFQQAIGQVLGGALEAQGVNLHFADFKCSGLQYQNVPDVVGLSTIVQGTAVQGTTVQGRKVLRLVGELKVPWVPQHSLRDAYDKPQRLRHILGQPLLYMGELGSAFGFLSTYNQTIFLRQIQLPSGNWHVEYSPVIYSSDAYVPSHTQGNSTVSSVSMRQLYLLSFQIAVQYSDPWAFMTSYNMINGVNAAEDPSLLTRVLRDEWRSDAVTVCDWYGPTLSVR</sequence>
<dbReference type="InterPro" id="IPR036962">
    <property type="entry name" value="Glyco_hydro_3_N_sf"/>
</dbReference>